<dbReference type="Proteomes" id="UP000030786">
    <property type="component" value="Chromosome"/>
</dbReference>
<evidence type="ECO:0000313" key="3">
    <source>
        <dbReference type="EMBL" id="AIZ40965.1"/>
    </source>
</evidence>
<evidence type="ECO:0000313" key="4">
    <source>
        <dbReference type="Proteomes" id="UP000030786"/>
    </source>
</evidence>
<feature type="domain" description="Protein CR006 P-loop" evidence="2">
    <location>
        <begin position="11"/>
        <end position="728"/>
    </location>
</feature>
<dbReference type="KEGG" id="cbat:M666_04980"/>
<dbReference type="AlphaFoldDB" id="A0AAU8RTQ3"/>
<proteinExistence type="predicted"/>
<dbReference type="SUPFAM" id="SSF52540">
    <property type="entry name" value="P-loop containing nucleoside triphosphate hydrolases"/>
    <property type="match status" value="1"/>
</dbReference>
<protein>
    <recommendedName>
        <fullName evidence="2">Protein CR006 P-loop domain-containing protein</fullName>
    </recommendedName>
</protein>
<gene>
    <name evidence="3" type="ORF">M666_04980</name>
</gene>
<dbReference type="InterPro" id="IPR027417">
    <property type="entry name" value="P-loop_NTPase"/>
</dbReference>
<name>A0AAU8RTQ3_9FLAO</name>
<dbReference type="Pfam" id="PF13166">
    <property type="entry name" value="AAA_13"/>
    <property type="match status" value="1"/>
</dbReference>
<sequence length="741" mass="86277">MISKIDLKKVASYKSTTTLETDKVLNLIYGLNGTGKSTFSNYLLKREDEKYKDCSIIGLDKNHEILVYNQTFIQENFFESENLKGIFTLSKENKEAITKIARAEKEIENLEEEKTKTTKKLETENISIGKKLENAKVTIWKIKTDFSGGDRVLEFCLEGHKGSKDNLFNHIQGLTKPTDKPTKSIDDLKNDVQAIMGENAQKYAYVPKITFSSSSTETEKIFDKQIVGNENSSVSELITKLGNSDWVKSGLNYLPEEPFKENKDCPFCQEKTITNILTENIKGYFDASYEADINAIKTFLGEYLQAIQQIPNKTVFESNPKFESFKQDFEIKFSAFNQLVKSNKKKIEEKIKNPSVPQTLEISTKLLEEVNLVISKINASILEHNDKIDKKATVKTAIKKTFWQIMRWDYDQTISSYLSDKGISKTKTDLLNITIKGVDKTIVEQRSIISEQQKQTVNIEKAIANINDGLIDLGITDFEIENHEENLYKIVRDENKEKVFRSLSEGEKMIISFLYFLEMCRGKQDATETGKKKIIIIDDPISSLSHIYVFNIGRLIKNEFFGKKEIKKDEATGEKVTIWNYKYEQVFILTHSLYFFYEITETKHDERKETQKLFRLIKNNDGSRFQTMKYEEIQNDYQAYWSIIKDENQPPALIANCMRNVIEYFFNFVQKKDLNNFFFNQEPFKSSNRFQAFNRYINRESHSLGQNIFDFKEFDYNDFRDGFAELFKVAGYEEHYKKMIK</sequence>
<keyword evidence="1" id="KW-0175">Coiled coil</keyword>
<dbReference type="InterPro" id="IPR026866">
    <property type="entry name" value="CR006_AAA"/>
</dbReference>
<dbReference type="Gene3D" id="3.40.50.300">
    <property type="entry name" value="P-loop containing nucleotide triphosphate hydrolases"/>
    <property type="match status" value="2"/>
</dbReference>
<evidence type="ECO:0000259" key="2">
    <source>
        <dbReference type="Pfam" id="PF13166"/>
    </source>
</evidence>
<feature type="coiled-coil region" evidence="1">
    <location>
        <begin position="86"/>
        <end position="127"/>
    </location>
</feature>
<dbReference type="EMBL" id="CP009976">
    <property type="protein sequence ID" value="AIZ40965.1"/>
    <property type="molecule type" value="Genomic_DNA"/>
</dbReference>
<dbReference type="RefSeq" id="WP_029447510.1">
    <property type="nucleotide sequence ID" value="NZ_CP009976.1"/>
</dbReference>
<dbReference type="GeneID" id="78060083"/>
<reference evidence="3 4" key="1">
    <citation type="journal article" date="2014" name="Environ. Microbiol.">
        <title>Contrasting genomic patterns and infection strategies of two co-existing Bacteroidetes podovirus genera.</title>
        <authorList>
            <person name="Holmfeldt K."/>
            <person name="Howard-Varona C."/>
            <person name="Solonenko N."/>
            <person name="Sullivan M.B."/>
        </authorList>
    </citation>
    <scope>NUCLEOTIDE SEQUENCE [LARGE SCALE GENOMIC DNA]</scope>
    <source>
        <strain evidence="3 4">18</strain>
    </source>
</reference>
<accession>A0AAU8RTQ3</accession>
<evidence type="ECO:0000256" key="1">
    <source>
        <dbReference type="SAM" id="Coils"/>
    </source>
</evidence>
<organism evidence="3 4">
    <name type="scientific">Cellulophaga baltica 18</name>
    <dbReference type="NCBI Taxonomy" id="1348584"/>
    <lineage>
        <taxon>Bacteria</taxon>
        <taxon>Pseudomonadati</taxon>
        <taxon>Bacteroidota</taxon>
        <taxon>Flavobacteriia</taxon>
        <taxon>Flavobacteriales</taxon>
        <taxon>Flavobacteriaceae</taxon>
        <taxon>Cellulophaga</taxon>
    </lineage>
</organism>